<evidence type="ECO:0000256" key="6">
    <source>
        <dbReference type="ARBA" id="ARBA00022989"/>
    </source>
</evidence>
<dbReference type="PANTHER" id="PTHR42982">
    <property type="entry name" value="SEC-INDEPENDENT PROTEIN TRANSLOCASE PROTEIN TATA"/>
    <property type="match status" value="1"/>
</dbReference>
<evidence type="ECO:0000313" key="10">
    <source>
        <dbReference type="EMBL" id="NMN97193.1"/>
    </source>
</evidence>
<keyword evidence="11" id="KW-1185">Reference proteome</keyword>
<dbReference type="PANTHER" id="PTHR42982:SF8">
    <property type="entry name" value="SEC-INDEPENDENT PROTEIN TRANSLOCASE PROTEIN TATA"/>
    <property type="match status" value="1"/>
</dbReference>
<reference evidence="10 11" key="2">
    <citation type="submission" date="2020-06" db="EMBL/GenBank/DDBJ databases">
        <title>Antribacter stalactiti gen. nov., sp. nov., a new member of the family Nacardiaceae isolated from a cave.</title>
        <authorList>
            <person name="Kim I.S."/>
        </authorList>
    </citation>
    <scope>NUCLEOTIDE SEQUENCE [LARGE SCALE GENOMIC DNA]</scope>
    <source>
        <strain evidence="10 11">YC2-7</strain>
    </source>
</reference>
<comment type="subunit">
    <text evidence="9">The Tat system comprises two distinct complexes: a TatABC complex, containing multiple copies of TatA, TatB and TatC subunits, and a separate TatA complex, containing only TatA subunits. Substrates initially bind to the TatABC complex, which probably triggers association of the separate TatA complex to form the active translocon.</text>
</comment>
<evidence type="ECO:0000256" key="1">
    <source>
        <dbReference type="ARBA" id="ARBA00004162"/>
    </source>
</evidence>
<sequence>MGSMSPWHWALVIVVLMVLFGSTRLPAAERGLGQSLRIFTSEVKAMQRDDPPS</sequence>
<keyword evidence="3 9" id="KW-1003">Cell membrane</keyword>
<comment type="caution">
    <text evidence="10">The sequence shown here is derived from an EMBL/GenBank/DDBJ whole genome shotgun (WGS) entry which is preliminary data.</text>
</comment>
<dbReference type="Pfam" id="PF02416">
    <property type="entry name" value="TatA_B_E"/>
    <property type="match status" value="1"/>
</dbReference>
<dbReference type="Proteomes" id="UP000535543">
    <property type="component" value="Unassembled WGS sequence"/>
</dbReference>
<proteinExistence type="inferred from homology"/>
<protein>
    <recommendedName>
        <fullName evidence="9">Sec-independent protein translocase protein TatA</fullName>
    </recommendedName>
</protein>
<keyword evidence="5 9" id="KW-0653">Protein transport</keyword>
<dbReference type="InterPro" id="IPR003369">
    <property type="entry name" value="TatA/B/E"/>
</dbReference>
<name>A0A848KE44_9NOCA</name>
<comment type="function">
    <text evidence="9">Part of the twin-arginine translocation (Tat) system that transports large folded proteins containing a characteristic twin-arginine motif in their signal peptide across membranes. TatA could form the protein-conducting channel of the Tat system.</text>
</comment>
<dbReference type="EMBL" id="VCQU01000007">
    <property type="protein sequence ID" value="NMN97193.1"/>
    <property type="molecule type" value="Genomic_DNA"/>
</dbReference>
<dbReference type="InterPro" id="IPR006312">
    <property type="entry name" value="TatA/E"/>
</dbReference>
<keyword evidence="2 9" id="KW-0813">Transport</keyword>
<dbReference type="NCBIfam" id="NF001854">
    <property type="entry name" value="PRK00575.1"/>
    <property type="match status" value="1"/>
</dbReference>
<accession>A0A848KE44</accession>
<evidence type="ECO:0000313" key="11">
    <source>
        <dbReference type="Proteomes" id="UP000535543"/>
    </source>
</evidence>
<keyword evidence="8 9" id="KW-0472">Membrane</keyword>
<keyword evidence="4 9" id="KW-0812">Transmembrane</keyword>
<dbReference type="GO" id="GO:0043953">
    <property type="term" value="P:protein transport by the Tat complex"/>
    <property type="evidence" value="ECO:0007669"/>
    <property type="project" value="UniProtKB-UniRule"/>
</dbReference>
<organism evidence="10 11">
    <name type="scientific">Antrihabitans stalactiti</name>
    <dbReference type="NCBI Taxonomy" id="2584121"/>
    <lineage>
        <taxon>Bacteria</taxon>
        <taxon>Bacillati</taxon>
        <taxon>Actinomycetota</taxon>
        <taxon>Actinomycetes</taxon>
        <taxon>Mycobacteriales</taxon>
        <taxon>Nocardiaceae</taxon>
        <taxon>Antrihabitans</taxon>
    </lineage>
</organism>
<evidence type="ECO:0000256" key="2">
    <source>
        <dbReference type="ARBA" id="ARBA00022448"/>
    </source>
</evidence>
<evidence type="ECO:0000256" key="9">
    <source>
        <dbReference type="HAMAP-Rule" id="MF_00236"/>
    </source>
</evidence>
<evidence type="ECO:0000256" key="8">
    <source>
        <dbReference type="ARBA" id="ARBA00023136"/>
    </source>
</evidence>
<gene>
    <name evidence="9" type="primary">tatA</name>
    <name evidence="10" type="ORF">FGL95_19330</name>
</gene>
<dbReference type="HAMAP" id="MF_00236">
    <property type="entry name" value="TatA_E"/>
    <property type="match status" value="1"/>
</dbReference>
<comment type="similarity">
    <text evidence="9">Belongs to the TatA/E family.</text>
</comment>
<dbReference type="GO" id="GO:0033281">
    <property type="term" value="C:TAT protein transport complex"/>
    <property type="evidence" value="ECO:0007669"/>
    <property type="project" value="UniProtKB-UniRule"/>
</dbReference>
<evidence type="ECO:0000256" key="4">
    <source>
        <dbReference type="ARBA" id="ARBA00022692"/>
    </source>
</evidence>
<keyword evidence="7 9" id="KW-0811">Translocation</keyword>
<comment type="subcellular location">
    <subcellularLocation>
        <location evidence="1 9">Cell membrane</location>
        <topology evidence="1 9">Single-pass membrane protein</topology>
    </subcellularLocation>
</comment>
<dbReference type="Gene3D" id="1.20.5.3310">
    <property type="match status" value="1"/>
</dbReference>
<evidence type="ECO:0000256" key="7">
    <source>
        <dbReference type="ARBA" id="ARBA00023010"/>
    </source>
</evidence>
<dbReference type="AlphaFoldDB" id="A0A848KE44"/>
<dbReference type="GO" id="GO:0008320">
    <property type="term" value="F:protein transmembrane transporter activity"/>
    <property type="evidence" value="ECO:0007669"/>
    <property type="project" value="UniProtKB-UniRule"/>
</dbReference>
<reference evidence="10 11" key="1">
    <citation type="submission" date="2019-05" db="EMBL/GenBank/DDBJ databases">
        <authorList>
            <person name="Lee S.D."/>
        </authorList>
    </citation>
    <scope>NUCLEOTIDE SEQUENCE [LARGE SCALE GENOMIC DNA]</scope>
    <source>
        <strain evidence="10 11">YC2-7</strain>
    </source>
</reference>
<keyword evidence="6 9" id="KW-1133">Transmembrane helix</keyword>
<evidence type="ECO:0000256" key="3">
    <source>
        <dbReference type="ARBA" id="ARBA00022475"/>
    </source>
</evidence>
<evidence type="ECO:0000256" key="5">
    <source>
        <dbReference type="ARBA" id="ARBA00022927"/>
    </source>
</evidence>